<name>A0ABR7CKE6_9BACT</name>
<dbReference type="RefSeq" id="WP_101571737.1">
    <property type="nucleotide sequence ID" value="NZ_JACOOK010000002.1"/>
</dbReference>
<dbReference type="EMBL" id="JACOOK010000002">
    <property type="protein sequence ID" value="MBC5616115.1"/>
    <property type="molecule type" value="Genomic_DNA"/>
</dbReference>
<dbReference type="Gene3D" id="3.90.1720.10">
    <property type="entry name" value="endopeptidase domain like (from Nostoc punctiforme)"/>
    <property type="match status" value="1"/>
</dbReference>
<reference evidence="1 2" key="1">
    <citation type="submission" date="2020-08" db="EMBL/GenBank/DDBJ databases">
        <title>Genome public.</title>
        <authorList>
            <person name="Liu C."/>
            <person name="Sun Q."/>
        </authorList>
    </citation>
    <scope>NUCLEOTIDE SEQUENCE [LARGE SCALE GENOMIC DNA]</scope>
    <source>
        <strain evidence="1 2">New-7</strain>
    </source>
</reference>
<dbReference type="PROSITE" id="PS51257">
    <property type="entry name" value="PROKAR_LIPOPROTEIN"/>
    <property type="match status" value="1"/>
</dbReference>
<sequence>MKKFLPGLICLAGTACLYCCSSEYDIFENDVEQISDQFSVAEARAYFERTAEDLRGVTIGAGHTHAPVTKALPGADEVEGGPVLTPQWSKGRQTDDNGLAVSIEIPLAVQGTPLQAAVSEKRNGRKPSSYLSTGLSKLILKKNVETGETFYFIATFIPDSACFAKRKQDIKNYRYMKDADYSGLVILSDERGEYLGAILRKDGKQQRVKLRRCIPESEKPQDVTDNVLMRLNLSQKAPIALLAGTNDSEERNDDEIKDGICLGCGQPLNGFDYCQNPNCGGVEVVGPPLQPRPDPIWPGLCTNPNCPYGGHCNGLCDHAGIGGGGDNGGGTTGGGGEIGNDNSESVFVLIPRAKMLDAVNKAVQQIIKSFPGKTAACSNGVQTIFKNLFGSNALDGKRANDMVKYWEETSASWKQIPMSSAQRLANDGYFVVAGRFESRPGHSGHVVVVVPGEEKPGWGGLVPVVMDTGYGMRSVQQKLSSSWRKEAKDEIQFYYYKNKK</sequence>
<comment type="caution">
    <text evidence="1">The sequence shown here is derived from an EMBL/GenBank/DDBJ whole genome shotgun (WGS) entry which is preliminary data.</text>
</comment>
<proteinExistence type="predicted"/>
<accession>A0ABR7CKE6</accession>
<protein>
    <submittedName>
        <fullName evidence="1">Uncharacterized protein</fullName>
    </submittedName>
</protein>
<organism evidence="1 2">
    <name type="scientific">Alistipes hominis</name>
    <dbReference type="NCBI Taxonomy" id="2763015"/>
    <lineage>
        <taxon>Bacteria</taxon>
        <taxon>Pseudomonadati</taxon>
        <taxon>Bacteroidota</taxon>
        <taxon>Bacteroidia</taxon>
        <taxon>Bacteroidales</taxon>
        <taxon>Rikenellaceae</taxon>
        <taxon>Alistipes</taxon>
    </lineage>
</organism>
<dbReference type="Proteomes" id="UP000636891">
    <property type="component" value="Unassembled WGS sequence"/>
</dbReference>
<keyword evidence="2" id="KW-1185">Reference proteome</keyword>
<evidence type="ECO:0000313" key="2">
    <source>
        <dbReference type="Proteomes" id="UP000636891"/>
    </source>
</evidence>
<gene>
    <name evidence="1" type="ORF">H8S08_03655</name>
</gene>
<evidence type="ECO:0000313" key="1">
    <source>
        <dbReference type="EMBL" id="MBC5616115.1"/>
    </source>
</evidence>